<keyword evidence="5 11" id="KW-0067">ATP-binding</keyword>
<feature type="compositionally biased region" description="Low complexity" evidence="13">
    <location>
        <begin position="891"/>
        <end position="903"/>
    </location>
</feature>
<evidence type="ECO:0000259" key="14">
    <source>
        <dbReference type="PROSITE" id="PS50067"/>
    </source>
</evidence>
<dbReference type="GO" id="GO:0005874">
    <property type="term" value="C:microtubule"/>
    <property type="evidence" value="ECO:0007669"/>
    <property type="project" value="UniProtKB-KW"/>
</dbReference>
<feature type="compositionally biased region" description="Low complexity" evidence="13">
    <location>
        <begin position="683"/>
        <end position="695"/>
    </location>
</feature>
<gene>
    <name evidence="15" type="ORF">N0F65_003567</name>
</gene>
<evidence type="ECO:0000256" key="12">
    <source>
        <dbReference type="SAM" id="Coils"/>
    </source>
</evidence>
<keyword evidence="6 12" id="KW-0175">Coiled coil</keyword>
<evidence type="ECO:0000313" key="15">
    <source>
        <dbReference type="EMBL" id="DBA00638.1"/>
    </source>
</evidence>
<dbReference type="InterPro" id="IPR036961">
    <property type="entry name" value="Kinesin_motor_dom_sf"/>
</dbReference>
<dbReference type="EMBL" id="DAKRPA010000060">
    <property type="protein sequence ID" value="DBA00638.1"/>
    <property type="molecule type" value="Genomic_DNA"/>
</dbReference>
<comment type="subcellular location">
    <subcellularLocation>
        <location evidence="1">Cytoplasm</location>
        <location evidence="1">Cytoskeleton</location>
    </subcellularLocation>
</comment>
<evidence type="ECO:0000256" key="7">
    <source>
        <dbReference type="ARBA" id="ARBA00023175"/>
    </source>
</evidence>
<reference evidence="15" key="1">
    <citation type="submission" date="2022-11" db="EMBL/GenBank/DDBJ databases">
        <authorList>
            <person name="Morgan W.R."/>
            <person name="Tartar A."/>
        </authorList>
    </citation>
    <scope>NUCLEOTIDE SEQUENCE</scope>
    <source>
        <strain evidence="15">ARSEF 373</strain>
    </source>
</reference>
<evidence type="ECO:0000256" key="11">
    <source>
        <dbReference type="PROSITE-ProRule" id="PRU00283"/>
    </source>
</evidence>
<keyword evidence="8" id="KW-0206">Cytoskeleton</keyword>
<keyword evidence="4 11" id="KW-0547">Nucleotide-binding</keyword>
<feature type="region of interest" description="Disordered" evidence="13">
    <location>
        <begin position="608"/>
        <end position="629"/>
    </location>
</feature>
<dbReference type="PANTHER" id="PTHR37739">
    <property type="entry name" value="KINESIN-LIKE PROTEIN KIN-12D"/>
    <property type="match status" value="1"/>
</dbReference>
<keyword evidence="16" id="KW-1185">Reference proteome</keyword>
<name>A0AAV2Z101_9STRA</name>
<dbReference type="GO" id="GO:0005524">
    <property type="term" value="F:ATP binding"/>
    <property type="evidence" value="ECO:0007669"/>
    <property type="project" value="UniProtKB-UniRule"/>
</dbReference>
<dbReference type="GO" id="GO:0003777">
    <property type="term" value="F:microtubule motor activity"/>
    <property type="evidence" value="ECO:0007669"/>
    <property type="project" value="InterPro"/>
</dbReference>
<organism evidence="15 16">
    <name type="scientific">Lagenidium giganteum</name>
    <dbReference type="NCBI Taxonomy" id="4803"/>
    <lineage>
        <taxon>Eukaryota</taxon>
        <taxon>Sar</taxon>
        <taxon>Stramenopiles</taxon>
        <taxon>Oomycota</taxon>
        <taxon>Peronosporomycetes</taxon>
        <taxon>Pythiales</taxon>
        <taxon>Pythiaceae</taxon>
    </lineage>
</organism>
<feature type="region of interest" description="Disordered" evidence="13">
    <location>
        <begin position="891"/>
        <end position="919"/>
    </location>
</feature>
<feature type="region of interest" description="Disordered" evidence="13">
    <location>
        <begin position="1"/>
        <end position="20"/>
    </location>
</feature>
<dbReference type="PROSITE" id="PS50067">
    <property type="entry name" value="KINESIN_MOTOR_2"/>
    <property type="match status" value="1"/>
</dbReference>
<evidence type="ECO:0000256" key="4">
    <source>
        <dbReference type="ARBA" id="ARBA00022741"/>
    </source>
</evidence>
<comment type="similarity">
    <text evidence="9">Belongs to the TRAFAC class myosin-kinesin ATPase superfamily. Kinesin family. KIN-12 subfamily.</text>
</comment>
<dbReference type="PANTHER" id="PTHR37739:SF8">
    <property type="entry name" value="KINESIN-LIKE PROTEIN KIN-12D"/>
    <property type="match status" value="1"/>
</dbReference>
<sequence>MTSIAELPTQPLTSSQVTTARQSQTDNIRVLLRIRPTSELETASRRCVELSADGKSIALAPSSLQEKRFTFDQVFGDRSTQDDIFQDAGRMAVDNAINGYNGSIFAYGQTGSGKTFTMMGGVSDSHELRVSPLRGLMPRIFDYMFLRLDEMAAEKGNAFEYACSCSYLEIYNEKIYDLLDESAVAQAKSLREDRNKEVYVEQLRDVSITSEQDAIELLQVGSKNRRIASTDMNRESSRSHAVFTLKLVQTEQSPGGVVTRRRSNLHLVDLAGSEKQRQTNVAGQRLKEAAQINKSLSALGNVIMSLVDVSNGLRRHVHYRDSKLTFLLRDSLGGNAISTMVATISAEEKYFSETLSTLKFAQRAKFIKNNAIQNQDSDSLVPLLKLEIAELRERIQELTLLNANAVAHGPQPTPEFLSPVKHTPEIVRKNRWEPALDIMVKLLRASGAASPADFDDDDQKANCEPVDVRCSRLEMLLYRIICRFEEQKVIAYSPQRFPGYTLGPPSIPKPPSFLPAPKTRYRLKLSENQADHQPLADQHVSTHVKHDRHYTDLEMIHQREQELELENEMLRWQVRDLLAWKTANEKQNSESSQSHHCQCGDADRGSFTSTTTASCSETSVSKGNSLNGNRSLSQLVEDEMDKESLVLPSDTTIELLDAYRGMFENLCELIEEKKSILTPPCSPAASGSSHSSASDAGDDDCASQNDSDDDDSSDDGVDIAREVRRVQEFALKMEGRMDEYQDAIQRLEKDVVNAHDELETATAATKFAEFQLQQLRETTAEDEKRRTELESKVEKLESLCQQHEAHASKMQEELDLVKSQLSESCSSLEKLQQEHAELLSARQEERKSEGSRIDEEQCAMLRKTLLAAQSRMQQMEDELKNASVLARQSLTLSSPPLGSPSRSNASERADEEQHELKKSLATAEARIEELEEKLRVAVEAQPSTTSPRVHAQVAVSGVDSCSVVISQETSEKRESSTSGGLLSVISAPLLNYFSPTTTTTAPAPALPPLPVLEPSPAQSLLDAALADNAELLETVRRLQVCHAQLSQYLW</sequence>
<dbReference type="GO" id="GO:0008017">
    <property type="term" value="F:microtubule binding"/>
    <property type="evidence" value="ECO:0007669"/>
    <property type="project" value="InterPro"/>
</dbReference>
<feature type="domain" description="Kinesin motor" evidence="14">
    <location>
        <begin position="27"/>
        <end position="367"/>
    </location>
</feature>
<dbReference type="InterPro" id="IPR001752">
    <property type="entry name" value="Kinesin_motor_dom"/>
</dbReference>
<dbReference type="AlphaFoldDB" id="A0AAV2Z101"/>
<dbReference type="FunFam" id="3.40.850.10:FF:000019">
    <property type="entry name" value="Kinesin-like protein KIN-5D"/>
    <property type="match status" value="1"/>
</dbReference>
<comment type="similarity">
    <text evidence="10">Belongs to the TRAFAC class myosin-kinesin ATPase superfamily. Kinesin family. KIN-5/BimC subfamily.</text>
</comment>
<feature type="binding site" evidence="11">
    <location>
        <begin position="108"/>
        <end position="115"/>
    </location>
    <ligand>
        <name>ATP</name>
        <dbReference type="ChEBI" id="CHEBI:30616"/>
    </ligand>
</feature>
<keyword evidence="3" id="KW-0493">Microtubule</keyword>
<dbReference type="CDD" id="cd00106">
    <property type="entry name" value="KISc"/>
    <property type="match status" value="1"/>
</dbReference>
<evidence type="ECO:0000313" key="16">
    <source>
        <dbReference type="Proteomes" id="UP001146120"/>
    </source>
</evidence>
<dbReference type="SMART" id="SM00129">
    <property type="entry name" value="KISc"/>
    <property type="match status" value="1"/>
</dbReference>
<keyword evidence="2" id="KW-0963">Cytoplasm</keyword>
<reference evidence="15" key="2">
    <citation type="journal article" date="2023" name="Microbiol Resour">
        <title>Decontamination and Annotation of the Draft Genome Sequence of the Oomycete Lagenidium giganteum ARSEF 373.</title>
        <authorList>
            <person name="Morgan W.R."/>
            <person name="Tartar A."/>
        </authorList>
    </citation>
    <scope>NUCLEOTIDE SEQUENCE</scope>
    <source>
        <strain evidence="15">ARSEF 373</strain>
    </source>
</reference>
<evidence type="ECO:0000256" key="6">
    <source>
        <dbReference type="ARBA" id="ARBA00023054"/>
    </source>
</evidence>
<keyword evidence="7 11" id="KW-0505">Motor protein</keyword>
<evidence type="ECO:0000256" key="5">
    <source>
        <dbReference type="ARBA" id="ARBA00022840"/>
    </source>
</evidence>
<dbReference type="InterPro" id="IPR027417">
    <property type="entry name" value="P-loop_NTPase"/>
</dbReference>
<evidence type="ECO:0000256" key="1">
    <source>
        <dbReference type="ARBA" id="ARBA00004245"/>
    </source>
</evidence>
<feature type="compositionally biased region" description="Polar residues" evidence="13">
    <location>
        <begin position="10"/>
        <end position="20"/>
    </location>
</feature>
<dbReference type="SUPFAM" id="SSF52540">
    <property type="entry name" value="P-loop containing nucleoside triphosphate hydrolases"/>
    <property type="match status" value="1"/>
</dbReference>
<feature type="compositionally biased region" description="Acidic residues" evidence="13">
    <location>
        <begin position="696"/>
        <end position="717"/>
    </location>
</feature>
<proteinExistence type="inferred from homology"/>
<feature type="coiled-coil region" evidence="12">
    <location>
        <begin position="381"/>
        <end position="408"/>
    </location>
</feature>
<dbReference type="Pfam" id="PF00225">
    <property type="entry name" value="Kinesin"/>
    <property type="match status" value="1"/>
</dbReference>
<accession>A0AAV2Z101</accession>
<dbReference type="InterPro" id="IPR044986">
    <property type="entry name" value="KIF15/KIN-12"/>
</dbReference>
<comment type="caution">
    <text evidence="15">The sequence shown here is derived from an EMBL/GenBank/DDBJ whole genome shotgun (WGS) entry which is preliminary data.</text>
</comment>
<evidence type="ECO:0000256" key="9">
    <source>
        <dbReference type="ARBA" id="ARBA00034488"/>
    </source>
</evidence>
<evidence type="ECO:0000256" key="13">
    <source>
        <dbReference type="SAM" id="MobiDB-lite"/>
    </source>
</evidence>
<evidence type="ECO:0000256" key="2">
    <source>
        <dbReference type="ARBA" id="ARBA00022490"/>
    </source>
</evidence>
<dbReference type="Proteomes" id="UP001146120">
    <property type="component" value="Unassembled WGS sequence"/>
</dbReference>
<feature type="compositionally biased region" description="Low complexity" evidence="13">
    <location>
        <begin position="608"/>
        <end position="621"/>
    </location>
</feature>
<evidence type="ECO:0000256" key="10">
    <source>
        <dbReference type="ARBA" id="ARBA00034704"/>
    </source>
</evidence>
<dbReference type="GO" id="GO:0007010">
    <property type="term" value="P:cytoskeleton organization"/>
    <property type="evidence" value="ECO:0007669"/>
    <property type="project" value="UniProtKB-ARBA"/>
</dbReference>
<evidence type="ECO:0000256" key="8">
    <source>
        <dbReference type="ARBA" id="ARBA00023212"/>
    </source>
</evidence>
<dbReference type="GO" id="GO:0007018">
    <property type="term" value="P:microtubule-based movement"/>
    <property type="evidence" value="ECO:0007669"/>
    <property type="project" value="InterPro"/>
</dbReference>
<feature type="region of interest" description="Disordered" evidence="13">
    <location>
        <begin position="678"/>
        <end position="718"/>
    </location>
</feature>
<evidence type="ECO:0000256" key="3">
    <source>
        <dbReference type="ARBA" id="ARBA00022701"/>
    </source>
</evidence>
<dbReference type="Gene3D" id="3.40.850.10">
    <property type="entry name" value="Kinesin motor domain"/>
    <property type="match status" value="1"/>
</dbReference>
<dbReference type="PRINTS" id="PR00380">
    <property type="entry name" value="KINESINHEAVY"/>
</dbReference>
<protein>
    <recommendedName>
        <fullName evidence="14">Kinesin motor domain-containing protein</fullName>
    </recommendedName>
</protein>